<sequence length="137" mass="15249">MNAILRKYDKGERRIKHVNNDPEPTFVSSGGNPKRLIGKCPSGMSETLLNDLVNEAIPSVNAQPGLPFPKKIYVVHKGAVYEAQSSDHGTSYHGYPYSGKLPSGVINSLEAMAVRKDCLKEFKAWVKRYILPHGRRL</sequence>
<evidence type="ECO:0000313" key="2">
    <source>
        <dbReference type="Proteomes" id="UP000515506"/>
    </source>
</evidence>
<name>A0ABX6RDB4_PSEMX</name>
<accession>A0ABX6RDB4</accession>
<protein>
    <submittedName>
        <fullName evidence="1">Uncharacterized protein</fullName>
    </submittedName>
</protein>
<proteinExistence type="predicted"/>
<reference evidence="1 2" key="1">
    <citation type="submission" date="2020-08" db="EMBL/GenBank/DDBJ databases">
        <title>Streptomycin resistant and MDR strain, P. mexicana.</title>
        <authorList>
            <person name="Ganesh-kumar S."/>
            <person name="Zhe T."/>
            <person name="Yu Z."/>
            <person name="Min Y."/>
        </authorList>
    </citation>
    <scope>NUCLEOTIDE SEQUENCE [LARGE SCALE GENOMIC DNA]</scope>
    <source>
        <strain evidence="1 2">GTZY</strain>
    </source>
</reference>
<evidence type="ECO:0000313" key="1">
    <source>
        <dbReference type="EMBL" id="QND80506.1"/>
    </source>
</evidence>
<gene>
    <name evidence="1" type="ORF">H4W19_01485</name>
</gene>
<dbReference type="EMBL" id="CP060028">
    <property type="protein sequence ID" value="QND80506.1"/>
    <property type="molecule type" value="Genomic_DNA"/>
</dbReference>
<keyword evidence="2" id="KW-1185">Reference proteome</keyword>
<dbReference type="Proteomes" id="UP000515506">
    <property type="component" value="Chromosome"/>
</dbReference>
<organism evidence="1 2">
    <name type="scientific">Pseudoxanthomonas mexicana</name>
    <dbReference type="NCBI Taxonomy" id="128785"/>
    <lineage>
        <taxon>Bacteria</taxon>
        <taxon>Pseudomonadati</taxon>
        <taxon>Pseudomonadota</taxon>
        <taxon>Gammaproteobacteria</taxon>
        <taxon>Lysobacterales</taxon>
        <taxon>Lysobacteraceae</taxon>
        <taxon>Pseudoxanthomonas</taxon>
    </lineage>
</organism>